<gene>
    <name evidence="1" type="ORF">g.14022</name>
</gene>
<proteinExistence type="predicted"/>
<dbReference type="AlphaFoldDB" id="A0A146LIJ6"/>
<dbReference type="EMBL" id="GDHC01010675">
    <property type="protein sequence ID" value="JAQ07954.1"/>
    <property type="molecule type" value="Transcribed_RNA"/>
</dbReference>
<reference evidence="1" key="1">
    <citation type="journal article" date="2016" name="Gigascience">
        <title>De novo construction of an expanded transcriptome assembly for the western tarnished plant bug, Lygus hesperus.</title>
        <authorList>
            <person name="Tassone E.E."/>
            <person name="Geib S.M."/>
            <person name="Hall B."/>
            <person name="Fabrick J.A."/>
            <person name="Brent C.S."/>
            <person name="Hull J.J."/>
        </authorList>
    </citation>
    <scope>NUCLEOTIDE SEQUENCE</scope>
</reference>
<evidence type="ECO:0000313" key="1">
    <source>
        <dbReference type="EMBL" id="JAQ07954.1"/>
    </source>
</evidence>
<name>A0A146LIJ6_LYGHE</name>
<protein>
    <submittedName>
        <fullName evidence="1">Uncharacterized protein</fullName>
    </submittedName>
</protein>
<organism evidence="1">
    <name type="scientific">Lygus hesperus</name>
    <name type="common">Western plant bug</name>
    <dbReference type="NCBI Taxonomy" id="30085"/>
    <lineage>
        <taxon>Eukaryota</taxon>
        <taxon>Metazoa</taxon>
        <taxon>Ecdysozoa</taxon>
        <taxon>Arthropoda</taxon>
        <taxon>Hexapoda</taxon>
        <taxon>Insecta</taxon>
        <taxon>Pterygota</taxon>
        <taxon>Neoptera</taxon>
        <taxon>Paraneoptera</taxon>
        <taxon>Hemiptera</taxon>
        <taxon>Heteroptera</taxon>
        <taxon>Panheteroptera</taxon>
        <taxon>Cimicomorpha</taxon>
        <taxon>Miridae</taxon>
        <taxon>Mirini</taxon>
        <taxon>Lygus</taxon>
    </lineage>
</organism>
<sequence>MAFFYDTEQTLPLRPGALLGLTPSTNARKRRNNHIVLNKHTIALYLQQPRSYVGDGGDAATMTTHHNMQHLYILLPNTNVAGVALALALQFQYHSIATIHTIDSQPLLSFV</sequence>
<accession>A0A146LIJ6</accession>